<gene>
    <name evidence="1" type="ORF">MU0053_000760</name>
</gene>
<sequence>MSRLPWSRYEGDDIEAVVSMFVCREFPEAFRVRPSRGDGGIDVCRAISPGHVEIYQVKKFASNLGTSEKAQIVDSHTRIQEYAQQRDWIIDRWHLTMPLDPTPENSEWFEQLEASGNFPCSWVGLAPIEAWVSKYPDIVDYYLRDGRDRLAEELARFVAISGIPVDDRQSTTPESFANLAPSMTYNQFGTLRDTLNQRDPHFQYDIAVSQQPMSPPPPGTGGYPALVASTSRNVGDSYVTFHVLARGAESLRERPIGFKGKLTVEAGSKEHAEFEEFRTYGRPPTVPLKVSGYEMELPGGLGGKFDTGTLILSELDGGETFERRLEVLSPAGETLAAVTLTMNPPTTNPDNTGAYNRGTDPHGFLTVETLATINDGKFDMKLRFKLGDSTGRFPDQIEQPLALVTQFRAPNRMRLSAVRGNSVVEQDLSSVLPTEGDGLQWNELVLRYVKALIEIQKYVAYELKVPDLSTEDLDHMEGVIRAARLIDGDVVNASWSGMRFTMHPDTPAPNGLQQAVFHRDLEVQVGDSTIPLGLVRVATGPVQVEVVDTDSEGTTTAKLVPDSGNNTVQMQWLGSDSVRLRSHNSEQG</sequence>
<evidence type="ECO:0000313" key="1">
    <source>
        <dbReference type="EMBL" id="CAJ1496858.1"/>
    </source>
</evidence>
<name>A0ABM9LCW9_9MYCO</name>
<dbReference type="Proteomes" id="UP001190465">
    <property type="component" value="Chromosome"/>
</dbReference>
<accession>A0ABM9LCW9</accession>
<dbReference type="RefSeq" id="WP_308481082.1">
    <property type="nucleotide sequence ID" value="NZ_OY726397.1"/>
</dbReference>
<proteinExistence type="predicted"/>
<organism evidence="1 2">
    <name type="scientific">[Mycobacterium] burgundiense</name>
    <dbReference type="NCBI Taxonomy" id="3064286"/>
    <lineage>
        <taxon>Bacteria</taxon>
        <taxon>Bacillati</taxon>
        <taxon>Actinomycetota</taxon>
        <taxon>Actinomycetes</taxon>
        <taxon>Mycobacteriales</taxon>
        <taxon>Mycobacteriaceae</taxon>
        <taxon>Mycolicibacterium</taxon>
    </lineage>
</organism>
<dbReference type="EMBL" id="OY726397">
    <property type="protein sequence ID" value="CAJ1496858.1"/>
    <property type="molecule type" value="Genomic_DNA"/>
</dbReference>
<evidence type="ECO:0000313" key="2">
    <source>
        <dbReference type="Proteomes" id="UP001190465"/>
    </source>
</evidence>
<protein>
    <recommendedName>
        <fullName evidence="3">Restriction endonuclease type IV Mrr domain-containing protein</fullName>
    </recommendedName>
</protein>
<evidence type="ECO:0008006" key="3">
    <source>
        <dbReference type="Google" id="ProtNLM"/>
    </source>
</evidence>
<reference evidence="1 2" key="1">
    <citation type="submission" date="2023-08" db="EMBL/GenBank/DDBJ databases">
        <authorList>
            <person name="Folkvardsen B D."/>
            <person name="Norman A."/>
        </authorList>
    </citation>
    <scope>NUCLEOTIDE SEQUENCE [LARGE SCALE GENOMIC DNA]</scope>
    <source>
        <strain evidence="1 2">Mu0053</strain>
    </source>
</reference>
<keyword evidence="2" id="KW-1185">Reference proteome</keyword>